<dbReference type="InterPro" id="IPR010982">
    <property type="entry name" value="Lambda_DNA-bd_dom_sf"/>
</dbReference>
<gene>
    <name evidence="3" type="ORF">SR187_9785</name>
</gene>
<dbReference type="CDD" id="cd00093">
    <property type="entry name" value="HTH_XRE"/>
    <property type="match status" value="1"/>
</dbReference>
<dbReference type="OrthoDB" id="9805856at2"/>
<protein>
    <submittedName>
        <fullName evidence="3">XRE family transcriptional regulator</fullName>
    </submittedName>
</protein>
<sequence>MFTSRLKQLRKEAGLTQRNIADVFHTSPQSYAQWEKGLRSPSKKSIEKLADFFKVSTDYLLGNSDIKKPTEKSEIELLIEQLSDEQKKETLQFIRNILQ</sequence>
<dbReference type="KEGG" id="srq:SR187_9785"/>
<dbReference type="PROSITE" id="PS50943">
    <property type="entry name" value="HTH_CROC1"/>
    <property type="match status" value="1"/>
</dbReference>
<dbReference type="PANTHER" id="PTHR46558">
    <property type="entry name" value="TRACRIPTIONAL REGULATORY PROTEIN-RELATED-RELATED"/>
    <property type="match status" value="1"/>
</dbReference>
<evidence type="ECO:0000313" key="4">
    <source>
        <dbReference type="Proteomes" id="UP000269331"/>
    </source>
</evidence>
<dbReference type="Gene3D" id="1.10.260.40">
    <property type="entry name" value="lambda repressor-like DNA-binding domains"/>
    <property type="match status" value="1"/>
</dbReference>
<keyword evidence="1" id="KW-0238">DNA-binding</keyword>
<accession>A0A2Z5TRD5</accession>
<evidence type="ECO:0000259" key="2">
    <source>
        <dbReference type="PROSITE" id="PS50943"/>
    </source>
</evidence>
<evidence type="ECO:0000313" key="3">
    <source>
        <dbReference type="EMBL" id="BBA93557.1"/>
    </source>
</evidence>
<dbReference type="EMBL" id="AP018400">
    <property type="protein sequence ID" value="BBA93557.1"/>
    <property type="molecule type" value="Genomic_DNA"/>
</dbReference>
<dbReference type="InterPro" id="IPR001387">
    <property type="entry name" value="Cro/C1-type_HTH"/>
</dbReference>
<dbReference type="Pfam" id="PF01381">
    <property type="entry name" value="HTH_3"/>
    <property type="match status" value="1"/>
</dbReference>
<evidence type="ECO:0000256" key="1">
    <source>
        <dbReference type="ARBA" id="ARBA00023125"/>
    </source>
</evidence>
<dbReference type="AlphaFoldDB" id="A0A2Z5TRD5"/>
<dbReference type="GeneID" id="52230440"/>
<dbReference type="SMART" id="SM00530">
    <property type="entry name" value="HTH_XRE"/>
    <property type="match status" value="1"/>
</dbReference>
<dbReference type="Proteomes" id="UP000269331">
    <property type="component" value="Chromosome"/>
</dbReference>
<reference evidence="3 4" key="1">
    <citation type="journal article" date="2018" name="Genome Biol. Evol.">
        <title>Complete Genome Sequence of Streptococcus ruminantium sp. nov. GUT-187T (=DSM 104980T =JCM 31869T), the Type Strain of S. ruminantium, and Comparison with Genome Sequences of Streptococcus suis Strains.</title>
        <authorList>
            <person name="Tohya M."/>
            <person name="Sekizaki T."/>
            <person name="Miyoshi-Akiyama T."/>
        </authorList>
    </citation>
    <scope>NUCLEOTIDE SEQUENCE [LARGE SCALE GENOMIC DNA]</scope>
    <source>
        <strain evidence="3 4">GUT187T</strain>
    </source>
</reference>
<dbReference type="PANTHER" id="PTHR46558:SF13">
    <property type="entry name" value="HTH-TYPE TRANSCRIPTIONAL REGULATOR IMMR"/>
    <property type="match status" value="1"/>
</dbReference>
<proteinExistence type="predicted"/>
<dbReference type="SUPFAM" id="SSF47413">
    <property type="entry name" value="lambda repressor-like DNA-binding domains"/>
    <property type="match status" value="1"/>
</dbReference>
<dbReference type="RefSeq" id="WP_120172399.1">
    <property type="nucleotide sequence ID" value="NZ_AP018400.1"/>
</dbReference>
<dbReference type="GO" id="GO:0003677">
    <property type="term" value="F:DNA binding"/>
    <property type="evidence" value="ECO:0007669"/>
    <property type="project" value="UniProtKB-KW"/>
</dbReference>
<feature type="domain" description="HTH cro/C1-type" evidence="2">
    <location>
        <begin position="6"/>
        <end position="60"/>
    </location>
</feature>
<name>A0A2Z5TRD5_9STRE</name>
<organism evidence="3 4">
    <name type="scientific">Streptococcus ruminantium</name>
    <dbReference type="NCBI Taxonomy" id="1917441"/>
    <lineage>
        <taxon>Bacteria</taxon>
        <taxon>Bacillati</taxon>
        <taxon>Bacillota</taxon>
        <taxon>Bacilli</taxon>
        <taxon>Lactobacillales</taxon>
        <taxon>Streptococcaceae</taxon>
        <taxon>Streptococcus</taxon>
    </lineage>
</organism>